<dbReference type="AlphaFoldDB" id="A0A6N2V992"/>
<name>A0A6N2V992_9FIRM</name>
<reference evidence="3" key="1">
    <citation type="submission" date="2019-11" db="EMBL/GenBank/DDBJ databases">
        <authorList>
            <person name="Feng L."/>
        </authorList>
    </citation>
    <scope>NUCLEOTIDE SEQUENCE</scope>
    <source>
        <strain evidence="3">BgluceraseaLFYP119</strain>
    </source>
</reference>
<proteinExistence type="predicted"/>
<evidence type="ECO:0000259" key="2">
    <source>
        <dbReference type="Pfam" id="PF18164"/>
    </source>
</evidence>
<feature type="domain" description="N-acyltransferase N-terminal" evidence="1">
    <location>
        <begin position="1"/>
        <end position="120"/>
    </location>
</feature>
<accession>A0A6N2V992</accession>
<dbReference type="Pfam" id="PF18082">
    <property type="entry name" value="NAT_N"/>
    <property type="match status" value="1"/>
</dbReference>
<dbReference type="InterPro" id="IPR041273">
    <property type="entry name" value="NAT_N"/>
</dbReference>
<dbReference type="InterPro" id="IPR041644">
    <property type="entry name" value="GNAT_C"/>
</dbReference>
<evidence type="ECO:0000313" key="3">
    <source>
        <dbReference type="EMBL" id="VYT26197.1"/>
    </source>
</evidence>
<dbReference type="Pfam" id="PF18164">
    <property type="entry name" value="GNAT_C"/>
    <property type="match status" value="1"/>
</dbReference>
<dbReference type="EMBL" id="CACRST010000025">
    <property type="protein sequence ID" value="VYT26197.1"/>
    <property type="molecule type" value="Genomic_DNA"/>
</dbReference>
<sequence>MDLRRFCREIKLPPEAVKIVEKMDSQISELQYVYVRNGFWTDRQKIFKEIAASPGYRQRFLYYYCRLACETFEKYQKAGIGEKVFFDTFSDFTIWCRVCFRRYGEYGLQEYEWLWRHVEMTIFRLGRLQFEKTPSPWAVQTKDKKREIGEPIISIHIPEGEPLDGKLFRESITLGQKFWGKDLPFVCHSWLLFPDLKNLLDENSNIIRFQEMFDIQSVDFEFREGEERIFGKVLENPQMYPEKTSLQREARKWLIQGNRLGSGLGVLKTEYEEK</sequence>
<dbReference type="RefSeq" id="WP_156354975.1">
    <property type="nucleotide sequence ID" value="NZ_CACRST010000025.1"/>
</dbReference>
<protein>
    <recommendedName>
        <fullName evidence="4">GNAT-like C-terminal domain-containing protein</fullName>
    </recommendedName>
</protein>
<evidence type="ECO:0008006" key="4">
    <source>
        <dbReference type="Google" id="ProtNLM"/>
    </source>
</evidence>
<feature type="domain" description="GNAT-like C-terminal" evidence="2">
    <location>
        <begin position="122"/>
        <end position="267"/>
    </location>
</feature>
<dbReference type="Gene3D" id="3.40.630.120">
    <property type="match status" value="1"/>
</dbReference>
<organism evidence="3">
    <name type="scientific">Blautia glucerasea</name>
    <dbReference type="NCBI Taxonomy" id="536633"/>
    <lineage>
        <taxon>Bacteria</taxon>
        <taxon>Bacillati</taxon>
        <taxon>Bacillota</taxon>
        <taxon>Clostridia</taxon>
        <taxon>Lachnospirales</taxon>
        <taxon>Lachnospiraceae</taxon>
        <taxon>Blautia</taxon>
    </lineage>
</organism>
<evidence type="ECO:0000259" key="1">
    <source>
        <dbReference type="Pfam" id="PF18082"/>
    </source>
</evidence>
<gene>
    <name evidence="3" type="ORF">BGLFYP119_02511</name>
</gene>